<feature type="compositionally biased region" description="Basic and acidic residues" evidence="1">
    <location>
        <begin position="268"/>
        <end position="277"/>
    </location>
</feature>
<dbReference type="Proteomes" id="UP000235392">
    <property type="component" value="Unassembled WGS sequence"/>
</dbReference>
<feature type="region of interest" description="Disordered" evidence="1">
    <location>
        <begin position="115"/>
        <end position="277"/>
    </location>
</feature>
<feature type="compositionally biased region" description="Basic and acidic residues" evidence="1">
    <location>
        <begin position="299"/>
        <end position="325"/>
    </location>
</feature>
<organism evidence="2 5">
    <name type="scientific">Puccinia coronata f. sp. avenae</name>
    <dbReference type="NCBI Taxonomy" id="200324"/>
    <lineage>
        <taxon>Eukaryota</taxon>
        <taxon>Fungi</taxon>
        <taxon>Dikarya</taxon>
        <taxon>Basidiomycota</taxon>
        <taxon>Pucciniomycotina</taxon>
        <taxon>Pucciniomycetes</taxon>
        <taxon>Pucciniales</taxon>
        <taxon>Pucciniaceae</taxon>
        <taxon>Puccinia</taxon>
    </lineage>
</organism>
<evidence type="ECO:0000313" key="3">
    <source>
        <dbReference type="EMBL" id="PLW57989.1"/>
    </source>
</evidence>
<evidence type="ECO:0000313" key="4">
    <source>
        <dbReference type="Proteomes" id="UP000235388"/>
    </source>
</evidence>
<dbReference type="EMBL" id="PGCJ01000006">
    <property type="protein sequence ID" value="PLW57989.1"/>
    <property type="molecule type" value="Genomic_DNA"/>
</dbReference>
<dbReference type="AlphaFoldDB" id="A0A2N5SHI6"/>
<accession>A0A2N5SHI6</accession>
<feature type="compositionally biased region" description="Polar residues" evidence="1">
    <location>
        <begin position="245"/>
        <end position="255"/>
    </location>
</feature>
<evidence type="ECO:0000256" key="1">
    <source>
        <dbReference type="SAM" id="MobiDB-lite"/>
    </source>
</evidence>
<feature type="compositionally biased region" description="Low complexity" evidence="1">
    <location>
        <begin position="217"/>
        <end position="243"/>
    </location>
</feature>
<reference evidence="4 5" key="1">
    <citation type="submission" date="2017-11" db="EMBL/GenBank/DDBJ databases">
        <title>De novo assembly and phasing of dikaryotic genomes from two isolates of Puccinia coronata f. sp. avenae, the causal agent of oat crown rust.</title>
        <authorList>
            <person name="Miller M.E."/>
            <person name="Zhang Y."/>
            <person name="Omidvar V."/>
            <person name="Sperschneider J."/>
            <person name="Schwessinger B."/>
            <person name="Raley C."/>
            <person name="Palmer J.M."/>
            <person name="Garnica D."/>
            <person name="Upadhyaya N."/>
            <person name="Rathjen J."/>
            <person name="Taylor J.M."/>
            <person name="Park R.F."/>
            <person name="Dodds P.N."/>
            <person name="Hirsch C.D."/>
            <person name="Kianian S.F."/>
            <person name="Figueroa M."/>
        </authorList>
    </citation>
    <scope>NUCLEOTIDE SEQUENCE [LARGE SCALE GENOMIC DNA]</scope>
    <source>
        <strain evidence="3">12NC29</strain>
        <strain evidence="2">12SD80</strain>
    </source>
</reference>
<proteinExistence type="predicted"/>
<dbReference type="EMBL" id="PGCI01000876">
    <property type="protein sequence ID" value="PLW12712.1"/>
    <property type="molecule type" value="Genomic_DNA"/>
</dbReference>
<keyword evidence="4" id="KW-1185">Reference proteome</keyword>
<protein>
    <submittedName>
        <fullName evidence="2">Uncharacterized protein</fullName>
    </submittedName>
</protein>
<evidence type="ECO:0000313" key="5">
    <source>
        <dbReference type="Proteomes" id="UP000235392"/>
    </source>
</evidence>
<name>A0A2N5SHI6_9BASI</name>
<sequence>MVHEEHLDGRDHIGFVKFAKFFSSRDVPLDYFPLLAGINHEALLRRYRALLGLYRQVKDVIDRSGSEGLFAALIKFGLPCRLYDVLLEMHQKNPAANATGHGELDDDLNLVLNGVPEDTRESDTPNDTESDAPPSSDESVAEKARPKKQQRRFAPTPLTAEELALDASSPPSDPCAFSPLPEPLDLDGSLGPLPTVDAGSQMATGSVTTSQTKETRSATTPASKASTPKAATTKSTTSKVPSAIATPNKQVSSRPSAVGGTLPRRRGKIEEAPKKEDAAASGMLLFMAKSQEQTALWMSDERKRAKELRAEERRDAEERAELKETIRQDNLNQARLDRIEARNEARLEREAAAEREQKREDNRREERLEETRRYEANQERMAMAQAVLLSRLFGGHMSAPITPPTDKPEAGDP</sequence>
<dbReference type="Proteomes" id="UP000235388">
    <property type="component" value="Unassembled WGS sequence"/>
</dbReference>
<gene>
    <name evidence="3" type="ORF">PCANC_00673</name>
    <name evidence="2" type="ORF">PCASD_21627</name>
</gene>
<feature type="region of interest" description="Disordered" evidence="1">
    <location>
        <begin position="342"/>
        <end position="378"/>
    </location>
</feature>
<comment type="caution">
    <text evidence="2">The sequence shown here is derived from an EMBL/GenBank/DDBJ whole genome shotgun (WGS) entry which is preliminary data.</text>
</comment>
<feature type="region of interest" description="Disordered" evidence="1">
    <location>
        <begin position="297"/>
        <end position="325"/>
    </location>
</feature>
<evidence type="ECO:0000313" key="2">
    <source>
        <dbReference type="EMBL" id="PLW12712.1"/>
    </source>
</evidence>
<feature type="compositionally biased region" description="Polar residues" evidence="1">
    <location>
        <begin position="201"/>
        <end position="212"/>
    </location>
</feature>